<evidence type="ECO:0000256" key="2">
    <source>
        <dbReference type="SAM" id="SignalP"/>
    </source>
</evidence>
<dbReference type="PANTHER" id="PTHR30006:SF25">
    <property type="entry name" value="PHOSPHOGLYCERATE TRANSPORT REGULATORY PROTEIN PGTC"/>
    <property type="match status" value="1"/>
</dbReference>
<protein>
    <submittedName>
        <fullName evidence="3">Iron ABC transporter substrate-binding protein</fullName>
    </submittedName>
</protein>
<dbReference type="EMBL" id="JAGSOV010000011">
    <property type="protein sequence ID" value="MCO1654580.1"/>
    <property type="molecule type" value="Genomic_DNA"/>
</dbReference>
<feature type="signal peptide" evidence="2">
    <location>
        <begin position="1"/>
        <end position="29"/>
    </location>
</feature>
<evidence type="ECO:0000313" key="4">
    <source>
        <dbReference type="Proteomes" id="UP001165283"/>
    </source>
</evidence>
<dbReference type="PROSITE" id="PS51318">
    <property type="entry name" value="TAT"/>
    <property type="match status" value="1"/>
</dbReference>
<dbReference type="Proteomes" id="UP001165283">
    <property type="component" value="Unassembled WGS sequence"/>
</dbReference>
<organism evidence="3 4">
    <name type="scientific">Pseudonocardia humida</name>
    <dbReference type="NCBI Taxonomy" id="2800819"/>
    <lineage>
        <taxon>Bacteria</taxon>
        <taxon>Bacillati</taxon>
        <taxon>Actinomycetota</taxon>
        <taxon>Actinomycetes</taxon>
        <taxon>Pseudonocardiales</taxon>
        <taxon>Pseudonocardiaceae</taxon>
        <taxon>Pseudonocardia</taxon>
    </lineage>
</organism>
<dbReference type="SUPFAM" id="SSF53850">
    <property type="entry name" value="Periplasmic binding protein-like II"/>
    <property type="match status" value="1"/>
</dbReference>
<dbReference type="Gene3D" id="3.40.190.10">
    <property type="entry name" value="Periplasmic binding protein-like II"/>
    <property type="match status" value="2"/>
</dbReference>
<name>A0ABT0ZV17_9PSEU</name>
<gene>
    <name evidence="3" type="ORF">KDL28_05875</name>
</gene>
<dbReference type="InterPro" id="IPR026045">
    <property type="entry name" value="Ferric-bd"/>
</dbReference>
<reference evidence="3" key="1">
    <citation type="submission" date="2021-04" db="EMBL/GenBank/DDBJ databases">
        <title>Pseudonocardia sp. nov., isolated from sandy soil of mangrove forest.</title>
        <authorList>
            <person name="Zan Z."/>
            <person name="Huang R."/>
            <person name="Liu W."/>
        </authorList>
    </citation>
    <scope>NUCLEOTIDE SEQUENCE</scope>
    <source>
        <strain evidence="3">S2-4</strain>
    </source>
</reference>
<dbReference type="InterPro" id="IPR006311">
    <property type="entry name" value="TAT_signal"/>
</dbReference>
<dbReference type="Pfam" id="PF13343">
    <property type="entry name" value="SBP_bac_6"/>
    <property type="match status" value="1"/>
</dbReference>
<dbReference type="PIRSF" id="PIRSF002825">
    <property type="entry name" value="CfbpA"/>
    <property type="match status" value="1"/>
</dbReference>
<keyword evidence="1 2" id="KW-0732">Signal</keyword>
<dbReference type="CDD" id="cd13543">
    <property type="entry name" value="PBP2_Fbp"/>
    <property type="match status" value="1"/>
</dbReference>
<dbReference type="PANTHER" id="PTHR30006">
    <property type="entry name" value="THIAMINE-BINDING PERIPLASMIC PROTEIN-RELATED"/>
    <property type="match status" value="1"/>
</dbReference>
<comment type="caution">
    <text evidence="3">The sequence shown here is derived from an EMBL/GenBank/DDBJ whole genome shotgun (WGS) entry which is preliminary data.</text>
</comment>
<keyword evidence="4" id="KW-1185">Reference proteome</keyword>
<dbReference type="PROSITE" id="PS51257">
    <property type="entry name" value="PROKAR_LIPOPROTEIN"/>
    <property type="match status" value="1"/>
</dbReference>
<proteinExistence type="predicted"/>
<feature type="chain" id="PRO_5045798972" evidence="2">
    <location>
        <begin position="30"/>
        <end position="349"/>
    </location>
</feature>
<accession>A0ABT0ZV17</accession>
<sequence length="349" mass="35861">MRASRPRVLSGAAAALAVLALTACGGAAAEQAAAPSPAAEGERTLVLYSGRDEELVGPLIEQFEQASGITVETRYGSTTEMAAQLLEEGDATPAQVFLSQDAGALGALAAQGRLAPLPAEITGAVERQFSSTDGSWVGLTGRARVVAYDSQEVPADQVPGDPQELLDPRWRGQVAIAPTNASFQAFVTALRVLQGEDAARAWLQGLIANEPQIMQGNGAILEAVNTGAADLGLINHYYWASSETDPAALRAQIAFGDPGTALALVNVTGAGVLTGAADSAEARELVEFLVGAQAQTYFATETAEYPLVAGVPGPAGVPTLEQLDGPDLDLSDLASLEQTVALLTEVGLV</sequence>
<dbReference type="RefSeq" id="WP_252436195.1">
    <property type="nucleotide sequence ID" value="NZ_JAGSOV010000011.1"/>
</dbReference>
<evidence type="ECO:0000256" key="1">
    <source>
        <dbReference type="ARBA" id="ARBA00022729"/>
    </source>
</evidence>
<evidence type="ECO:0000313" key="3">
    <source>
        <dbReference type="EMBL" id="MCO1654580.1"/>
    </source>
</evidence>